<keyword evidence="1" id="KW-0812">Transmembrane</keyword>
<name>A0A7J9S4G1_METMI</name>
<gene>
    <name evidence="2" type="ORF">HNP92_001002</name>
</gene>
<feature type="transmembrane region" description="Helical" evidence="1">
    <location>
        <begin position="7"/>
        <end position="24"/>
    </location>
</feature>
<keyword evidence="1" id="KW-1133">Transmembrane helix</keyword>
<feature type="transmembrane region" description="Helical" evidence="1">
    <location>
        <begin position="30"/>
        <end position="47"/>
    </location>
</feature>
<reference evidence="2 3" key="1">
    <citation type="submission" date="2020-08" db="EMBL/GenBank/DDBJ databases">
        <title>Genomic Encyclopedia of Type Strains, Phase IV (KMG-V): Genome sequencing to study the core and pangenomes of soil and plant-associated prokaryotes.</title>
        <authorList>
            <person name="Whitman W."/>
        </authorList>
    </citation>
    <scope>NUCLEOTIDE SEQUENCE [LARGE SCALE GENOMIC DNA]</scope>
    <source>
        <strain evidence="2 3">C11</strain>
    </source>
</reference>
<dbReference type="AlphaFoldDB" id="A0A7J9S4G1"/>
<sequence>MKQKQKIQYVSMLVILQVILLAVLYGRRILIYPVSMLVILQVILLDFKR</sequence>
<proteinExistence type="predicted"/>
<evidence type="ECO:0000313" key="2">
    <source>
        <dbReference type="EMBL" id="MBB6401697.1"/>
    </source>
</evidence>
<keyword evidence="1" id="KW-0472">Membrane</keyword>
<evidence type="ECO:0000313" key="3">
    <source>
        <dbReference type="Proteomes" id="UP000536195"/>
    </source>
</evidence>
<dbReference type="Proteomes" id="UP000536195">
    <property type="component" value="Unassembled WGS sequence"/>
</dbReference>
<dbReference type="EMBL" id="JACHEC010000002">
    <property type="protein sequence ID" value="MBB6401697.1"/>
    <property type="molecule type" value="Genomic_DNA"/>
</dbReference>
<accession>A0A7J9S4G1</accession>
<organism evidence="2 3">
    <name type="scientific">Methanococcus maripaludis</name>
    <name type="common">Methanococcus deltae</name>
    <dbReference type="NCBI Taxonomy" id="39152"/>
    <lineage>
        <taxon>Archaea</taxon>
        <taxon>Methanobacteriati</taxon>
        <taxon>Methanobacteriota</taxon>
        <taxon>Methanomada group</taxon>
        <taxon>Methanococci</taxon>
        <taxon>Methanococcales</taxon>
        <taxon>Methanococcaceae</taxon>
        <taxon>Methanococcus</taxon>
    </lineage>
</organism>
<comment type="caution">
    <text evidence="2">The sequence shown here is derived from an EMBL/GenBank/DDBJ whole genome shotgun (WGS) entry which is preliminary data.</text>
</comment>
<evidence type="ECO:0000256" key="1">
    <source>
        <dbReference type="SAM" id="Phobius"/>
    </source>
</evidence>
<protein>
    <submittedName>
        <fullName evidence="2">Uncharacterized protein</fullName>
    </submittedName>
</protein>